<accession>A0A9N9BG61</accession>
<keyword evidence="3" id="KW-1185">Reference proteome</keyword>
<reference evidence="2" key="1">
    <citation type="submission" date="2021-06" db="EMBL/GenBank/DDBJ databases">
        <authorList>
            <person name="Kallberg Y."/>
            <person name="Tangrot J."/>
            <person name="Rosling A."/>
        </authorList>
    </citation>
    <scope>NUCLEOTIDE SEQUENCE</scope>
    <source>
        <strain evidence="2">MT106</strain>
    </source>
</reference>
<dbReference type="AlphaFoldDB" id="A0A9N9BG61"/>
<organism evidence="2 3">
    <name type="scientific">Ambispora gerdemannii</name>
    <dbReference type="NCBI Taxonomy" id="144530"/>
    <lineage>
        <taxon>Eukaryota</taxon>
        <taxon>Fungi</taxon>
        <taxon>Fungi incertae sedis</taxon>
        <taxon>Mucoromycota</taxon>
        <taxon>Glomeromycotina</taxon>
        <taxon>Glomeromycetes</taxon>
        <taxon>Archaeosporales</taxon>
        <taxon>Ambisporaceae</taxon>
        <taxon>Ambispora</taxon>
    </lineage>
</organism>
<keyword evidence="1" id="KW-0732">Signal</keyword>
<feature type="chain" id="PRO_5040394043" evidence="1">
    <location>
        <begin position="24"/>
        <end position="194"/>
    </location>
</feature>
<dbReference type="Proteomes" id="UP000789831">
    <property type="component" value="Unassembled WGS sequence"/>
</dbReference>
<name>A0A9N9BG61_9GLOM</name>
<dbReference type="EMBL" id="CAJVPL010001281">
    <property type="protein sequence ID" value="CAG8562751.1"/>
    <property type="molecule type" value="Genomic_DNA"/>
</dbReference>
<protein>
    <submittedName>
        <fullName evidence="2">3518_t:CDS:1</fullName>
    </submittedName>
</protein>
<dbReference type="OrthoDB" id="2465718at2759"/>
<evidence type="ECO:0000256" key="1">
    <source>
        <dbReference type="SAM" id="SignalP"/>
    </source>
</evidence>
<sequence>MKTINLLWCFLTILFLCILDIKSDQIYIISPTTYQQFAIGSTIPITIKIQYEGLALLENVTLQTLDADTRKIVDDDFYNTNRQDFEEDRAFNTTLFLDPKFYVPKGHQLNNNDLATGIYTIHAIGDCTYTTDNKKQHVQIFKDVDFMIVNTLSRDIVTLMPGPIISAAGTSAAANLSPHRRRWTRNRSRSLFKH</sequence>
<proteinExistence type="predicted"/>
<comment type="caution">
    <text evidence="2">The sequence shown here is derived from an EMBL/GenBank/DDBJ whole genome shotgun (WGS) entry which is preliminary data.</text>
</comment>
<evidence type="ECO:0000313" key="3">
    <source>
        <dbReference type="Proteomes" id="UP000789831"/>
    </source>
</evidence>
<gene>
    <name evidence="2" type="ORF">AGERDE_LOCUS7234</name>
</gene>
<feature type="signal peptide" evidence="1">
    <location>
        <begin position="1"/>
        <end position="23"/>
    </location>
</feature>
<evidence type="ECO:0000313" key="2">
    <source>
        <dbReference type="EMBL" id="CAG8562751.1"/>
    </source>
</evidence>